<evidence type="ECO:0000256" key="4">
    <source>
        <dbReference type="ARBA" id="ARBA00022692"/>
    </source>
</evidence>
<evidence type="ECO:0000259" key="12">
    <source>
        <dbReference type="PROSITE" id="PS50011"/>
    </source>
</evidence>
<evidence type="ECO:0000256" key="2">
    <source>
        <dbReference type="ARBA" id="ARBA00022527"/>
    </source>
</evidence>
<keyword evidence="2" id="KW-0723">Serine/threonine-protein kinase</keyword>
<dbReference type="GO" id="GO:0005886">
    <property type="term" value="C:plasma membrane"/>
    <property type="evidence" value="ECO:0000318"/>
    <property type="project" value="GO_Central"/>
</dbReference>
<dbReference type="STRING" id="4565.A0A3B6UCY9"/>
<dbReference type="InterPro" id="IPR011009">
    <property type="entry name" value="Kinase-like_dom_sf"/>
</dbReference>
<reference evidence="13" key="2">
    <citation type="submission" date="2018-10" db="UniProtKB">
        <authorList>
            <consortium name="EnsemblPlants"/>
        </authorList>
    </citation>
    <scope>IDENTIFICATION</scope>
</reference>
<dbReference type="Gene3D" id="3.30.200.20">
    <property type="entry name" value="Phosphorylase Kinase, domain 1"/>
    <property type="match status" value="1"/>
</dbReference>
<keyword evidence="4 11" id="KW-0812">Transmembrane</keyword>
<keyword evidence="9 11" id="KW-1133">Transmembrane helix</keyword>
<keyword evidence="10 11" id="KW-0472">Membrane</keyword>
<evidence type="ECO:0000313" key="14">
    <source>
        <dbReference type="Proteomes" id="UP000019116"/>
    </source>
</evidence>
<evidence type="ECO:0000256" key="6">
    <source>
        <dbReference type="ARBA" id="ARBA00022741"/>
    </source>
</evidence>
<keyword evidence="8" id="KW-0067">ATP-binding</keyword>
<dbReference type="PROSITE" id="PS50011">
    <property type="entry name" value="PROTEIN_KINASE_DOM"/>
    <property type="match status" value="1"/>
</dbReference>
<dbReference type="Gramene" id="TraesCS3A03G1234600.1">
    <property type="protein sequence ID" value="TraesCS3A03G1234600.1.CDS"/>
    <property type="gene ID" value="TraesCS3A03G1234600"/>
</dbReference>
<dbReference type="SMR" id="A0A3B6UCY9"/>
<dbReference type="OrthoDB" id="651308at2759"/>
<keyword evidence="6" id="KW-0547">Nucleotide-binding</keyword>
<comment type="subcellular location">
    <subcellularLocation>
        <location evidence="1">Membrane</location>
        <topology evidence="1">Single-pass type I membrane protein</topology>
    </subcellularLocation>
</comment>
<dbReference type="PANTHER" id="PTHR27005:SF463">
    <property type="entry name" value="PROTEIN KINASE DOMAIN-CONTAINING PROTEIN"/>
    <property type="match status" value="1"/>
</dbReference>
<evidence type="ECO:0000256" key="1">
    <source>
        <dbReference type="ARBA" id="ARBA00004479"/>
    </source>
</evidence>
<protein>
    <recommendedName>
        <fullName evidence="12">Protein kinase domain-containing protein</fullName>
    </recommendedName>
</protein>
<organism evidence="13">
    <name type="scientific">Triticum aestivum</name>
    <name type="common">Wheat</name>
    <dbReference type="NCBI Taxonomy" id="4565"/>
    <lineage>
        <taxon>Eukaryota</taxon>
        <taxon>Viridiplantae</taxon>
        <taxon>Streptophyta</taxon>
        <taxon>Embryophyta</taxon>
        <taxon>Tracheophyta</taxon>
        <taxon>Spermatophyta</taxon>
        <taxon>Magnoliopsida</taxon>
        <taxon>Liliopsida</taxon>
        <taxon>Poales</taxon>
        <taxon>Poaceae</taxon>
        <taxon>BOP clade</taxon>
        <taxon>Pooideae</taxon>
        <taxon>Triticodae</taxon>
        <taxon>Triticeae</taxon>
        <taxon>Triticinae</taxon>
        <taxon>Triticum</taxon>
    </lineage>
</organism>
<evidence type="ECO:0000256" key="7">
    <source>
        <dbReference type="ARBA" id="ARBA00022777"/>
    </source>
</evidence>
<reference evidence="13" key="1">
    <citation type="submission" date="2018-08" db="EMBL/GenBank/DDBJ databases">
        <authorList>
            <person name="Rossello M."/>
        </authorList>
    </citation>
    <scope>NUCLEOTIDE SEQUENCE [LARGE SCALE GENOMIC DNA]</scope>
    <source>
        <strain evidence="13">cv. Chinese Spring</strain>
    </source>
</reference>
<dbReference type="EnsemblPlants" id="TraesCSU02G256000.1">
    <property type="protein sequence ID" value="TraesCSU02G256000.1"/>
    <property type="gene ID" value="TraesCSU02G256000"/>
</dbReference>
<keyword evidence="5" id="KW-0732">Signal</keyword>
<proteinExistence type="predicted"/>
<evidence type="ECO:0000313" key="13">
    <source>
        <dbReference type="EnsemblPlants" id="TraesCSU02G256000.1"/>
    </source>
</evidence>
<evidence type="ECO:0000256" key="9">
    <source>
        <dbReference type="ARBA" id="ARBA00022989"/>
    </source>
</evidence>
<feature type="transmembrane region" description="Helical" evidence="11">
    <location>
        <begin position="12"/>
        <end position="34"/>
    </location>
</feature>
<evidence type="ECO:0000256" key="8">
    <source>
        <dbReference type="ARBA" id="ARBA00022840"/>
    </source>
</evidence>
<dbReference type="AlphaFoldDB" id="A0A3B6UCY9"/>
<dbReference type="PANTHER" id="PTHR27005">
    <property type="entry name" value="WALL-ASSOCIATED RECEPTOR KINASE-LIKE 21"/>
    <property type="match status" value="1"/>
</dbReference>
<dbReference type="FunFam" id="3.30.200.20:FF:000043">
    <property type="entry name" value="Wall-associated receptor kinase 2"/>
    <property type="match status" value="1"/>
</dbReference>
<dbReference type="Pfam" id="PF07714">
    <property type="entry name" value="PK_Tyr_Ser-Thr"/>
    <property type="match status" value="1"/>
</dbReference>
<sequence length="193" mass="21902">MQCTKRQQSLLLCVIIGLPCGFGVLLLSFSVVLLTRRWKINVQKRRCKNYFRKNQGFLLERLISSDKSANENTKIFSLEELEKATNNSDPTRIIGRGGHGMVYKGILSDQRVVAIEKSKFIEECEISQFINEVAVLSEINHRNIVKQFVCCLKTEVPLLVYDYVSSGSLSEVLHADVSNDLSLSWGDYLRIAL</sequence>
<name>A0A3B6UCY9_WHEAT</name>
<dbReference type="InterPro" id="IPR000719">
    <property type="entry name" value="Prot_kinase_dom"/>
</dbReference>
<dbReference type="GO" id="GO:0004674">
    <property type="term" value="F:protein serine/threonine kinase activity"/>
    <property type="evidence" value="ECO:0007669"/>
    <property type="project" value="UniProtKB-KW"/>
</dbReference>
<accession>A0A3B6UCY9</accession>
<dbReference type="Proteomes" id="UP000019116">
    <property type="component" value="Chromosome Un"/>
</dbReference>
<evidence type="ECO:0000256" key="10">
    <source>
        <dbReference type="ARBA" id="ARBA00023136"/>
    </source>
</evidence>
<dbReference type="SUPFAM" id="SSF56112">
    <property type="entry name" value="Protein kinase-like (PK-like)"/>
    <property type="match status" value="1"/>
</dbReference>
<feature type="domain" description="Protein kinase" evidence="12">
    <location>
        <begin position="88"/>
        <end position="193"/>
    </location>
</feature>
<evidence type="ECO:0000256" key="3">
    <source>
        <dbReference type="ARBA" id="ARBA00022679"/>
    </source>
</evidence>
<evidence type="ECO:0000256" key="5">
    <source>
        <dbReference type="ARBA" id="ARBA00022729"/>
    </source>
</evidence>
<dbReference type="OMA" id="PGCHRTH"/>
<dbReference type="Gramene" id="TraesCSU02G256000.1">
    <property type="protein sequence ID" value="TraesCSU02G256000.1"/>
    <property type="gene ID" value="TraesCSU02G256000"/>
</dbReference>
<dbReference type="InterPro" id="IPR001245">
    <property type="entry name" value="Ser-Thr/Tyr_kinase_cat_dom"/>
</dbReference>
<keyword evidence="7" id="KW-0418">Kinase</keyword>
<evidence type="ECO:0000256" key="11">
    <source>
        <dbReference type="SAM" id="Phobius"/>
    </source>
</evidence>
<dbReference type="GO" id="GO:0007166">
    <property type="term" value="P:cell surface receptor signaling pathway"/>
    <property type="evidence" value="ECO:0000318"/>
    <property type="project" value="GO_Central"/>
</dbReference>
<keyword evidence="14" id="KW-1185">Reference proteome</keyword>
<dbReference type="InterPro" id="IPR045274">
    <property type="entry name" value="WAK-like"/>
</dbReference>
<keyword evidence="3" id="KW-0808">Transferase</keyword>
<dbReference type="GO" id="GO:0005524">
    <property type="term" value="F:ATP binding"/>
    <property type="evidence" value="ECO:0007669"/>
    <property type="project" value="UniProtKB-KW"/>
</dbReference>